<dbReference type="STRING" id="573058.SAMN00017477_2185"/>
<dbReference type="AlphaFoldDB" id="A0A1W1VLA3"/>
<protein>
    <recommendedName>
        <fullName evidence="3">Ribosomal protein L14E/L6E/L27E</fullName>
    </recommendedName>
</protein>
<dbReference type="RefSeq" id="WP_084231668.1">
    <property type="nucleotide sequence ID" value="NZ_FWWR01000017.1"/>
</dbReference>
<gene>
    <name evidence="1" type="ORF">SAMN00017477_2185</name>
</gene>
<dbReference type="EMBL" id="FWWR01000017">
    <property type="protein sequence ID" value="SMB94108.1"/>
    <property type="molecule type" value="Genomic_DNA"/>
</dbReference>
<name>A0A1W1VLA3_PEPAS</name>
<evidence type="ECO:0008006" key="3">
    <source>
        <dbReference type="Google" id="ProtNLM"/>
    </source>
</evidence>
<dbReference type="InterPro" id="IPR014722">
    <property type="entry name" value="Rib_uL2_dom2"/>
</dbReference>
<accession>A0A1W1VLA3</accession>
<evidence type="ECO:0000313" key="2">
    <source>
        <dbReference type="Proteomes" id="UP000192368"/>
    </source>
</evidence>
<dbReference type="OrthoDB" id="1683515at2"/>
<proteinExistence type="predicted"/>
<evidence type="ECO:0000313" key="1">
    <source>
        <dbReference type="EMBL" id="SMB94108.1"/>
    </source>
</evidence>
<dbReference type="InterPro" id="IPR008991">
    <property type="entry name" value="Translation_prot_SH3-like_sf"/>
</dbReference>
<dbReference type="Gene3D" id="2.30.30.30">
    <property type="match status" value="1"/>
</dbReference>
<reference evidence="2" key="1">
    <citation type="submission" date="2017-04" db="EMBL/GenBank/DDBJ databases">
        <authorList>
            <person name="Varghese N."/>
            <person name="Submissions S."/>
        </authorList>
    </citation>
    <scope>NUCLEOTIDE SEQUENCE [LARGE SCALE GENOMIC DNA]</scope>
    <source>
        <strain evidence="2">DSM 20463</strain>
    </source>
</reference>
<dbReference type="SUPFAM" id="SSF50104">
    <property type="entry name" value="Translation proteins SH3-like domain"/>
    <property type="match status" value="1"/>
</dbReference>
<sequence>MELTNNIKIGQVVKSKTGRDAGGIFLVYKVLDNEYVEIVDGKRRTLEKPKKKKMKHLMVYNAIEEIHPQILDAHIRKLLKQYI</sequence>
<keyword evidence="2" id="KW-1185">Reference proteome</keyword>
<dbReference type="Proteomes" id="UP000192368">
    <property type="component" value="Unassembled WGS sequence"/>
</dbReference>
<organism evidence="1 2">
    <name type="scientific">Peptoniphilus asaccharolyticus DSM 20463</name>
    <dbReference type="NCBI Taxonomy" id="573058"/>
    <lineage>
        <taxon>Bacteria</taxon>
        <taxon>Bacillati</taxon>
        <taxon>Bacillota</taxon>
        <taxon>Tissierellia</taxon>
        <taxon>Tissierellales</taxon>
        <taxon>Peptoniphilaceae</taxon>
        <taxon>Peptoniphilus</taxon>
    </lineage>
</organism>